<dbReference type="GO" id="GO:0006357">
    <property type="term" value="P:regulation of transcription by RNA polymerase II"/>
    <property type="evidence" value="ECO:0007669"/>
    <property type="project" value="TreeGrafter"/>
</dbReference>
<dbReference type="GO" id="GO:0005198">
    <property type="term" value="F:structural molecule activity"/>
    <property type="evidence" value="ECO:0007669"/>
    <property type="project" value="TreeGrafter"/>
</dbReference>
<dbReference type="PANTHER" id="PTHR47343">
    <property type="entry name" value="TRANSCRIPTIONAL ACTIVATOR SPT7"/>
    <property type="match status" value="1"/>
</dbReference>
<comment type="caution">
    <text evidence="2">The sequence shown here is derived from an EMBL/GenBank/DDBJ whole genome shotgun (WGS) entry which is preliminary data.</text>
</comment>
<evidence type="ECO:0000313" key="2">
    <source>
        <dbReference type="EMBL" id="KAG9972304.1"/>
    </source>
</evidence>
<dbReference type="InterPro" id="IPR037782">
    <property type="entry name" value="Spt7"/>
</dbReference>
<reference evidence="2" key="1">
    <citation type="journal article" date="2021" name="J Fungi (Basel)">
        <title>Virulence traits and population genomics of the black yeast Aureobasidium melanogenum.</title>
        <authorList>
            <person name="Cernosa A."/>
            <person name="Sun X."/>
            <person name="Gostincar C."/>
            <person name="Fang C."/>
            <person name="Gunde-Cimerman N."/>
            <person name="Song Z."/>
        </authorList>
    </citation>
    <scope>NUCLEOTIDE SEQUENCE</scope>
    <source>
        <strain evidence="2">EXF-9298</strain>
    </source>
</reference>
<protein>
    <submittedName>
        <fullName evidence="2">Uncharacterized protein</fullName>
    </submittedName>
</protein>
<reference evidence="2" key="2">
    <citation type="submission" date="2021-08" db="EMBL/GenBank/DDBJ databases">
        <authorList>
            <person name="Gostincar C."/>
            <person name="Sun X."/>
            <person name="Song Z."/>
            <person name="Gunde-Cimerman N."/>
        </authorList>
    </citation>
    <scope>NUCLEOTIDE SEQUENCE</scope>
    <source>
        <strain evidence="2">EXF-9298</strain>
    </source>
</reference>
<gene>
    <name evidence="2" type="ORF">KCU98_g13330</name>
</gene>
<evidence type="ECO:0000256" key="1">
    <source>
        <dbReference type="SAM" id="MobiDB-lite"/>
    </source>
</evidence>
<dbReference type="Proteomes" id="UP000729357">
    <property type="component" value="Unassembled WGS sequence"/>
</dbReference>
<feature type="non-terminal residue" evidence="2">
    <location>
        <position position="151"/>
    </location>
</feature>
<feature type="region of interest" description="Disordered" evidence="1">
    <location>
        <begin position="52"/>
        <end position="151"/>
    </location>
</feature>
<dbReference type="GO" id="GO:0046695">
    <property type="term" value="C:SLIK (SAGA-like) complex"/>
    <property type="evidence" value="ECO:0007669"/>
    <property type="project" value="InterPro"/>
</dbReference>
<dbReference type="GO" id="GO:0000124">
    <property type="term" value="C:SAGA complex"/>
    <property type="evidence" value="ECO:0007669"/>
    <property type="project" value="InterPro"/>
</dbReference>
<feature type="compositionally biased region" description="Basic and acidic residues" evidence="1">
    <location>
        <begin position="100"/>
        <end position="110"/>
    </location>
</feature>
<proteinExistence type="predicted"/>
<dbReference type="AlphaFoldDB" id="A0A9P8FGZ9"/>
<organism evidence="2 3">
    <name type="scientific">Aureobasidium melanogenum</name>
    <name type="common">Aureobasidium pullulans var. melanogenum</name>
    <dbReference type="NCBI Taxonomy" id="46634"/>
    <lineage>
        <taxon>Eukaryota</taxon>
        <taxon>Fungi</taxon>
        <taxon>Dikarya</taxon>
        <taxon>Ascomycota</taxon>
        <taxon>Pezizomycotina</taxon>
        <taxon>Dothideomycetes</taxon>
        <taxon>Dothideomycetidae</taxon>
        <taxon>Dothideales</taxon>
        <taxon>Saccotheciaceae</taxon>
        <taxon>Aureobasidium</taxon>
    </lineage>
</organism>
<feature type="compositionally biased region" description="Basic and acidic residues" evidence="1">
    <location>
        <begin position="124"/>
        <end position="138"/>
    </location>
</feature>
<keyword evidence="3" id="KW-1185">Reference proteome</keyword>
<accession>A0A9P8FGZ9</accession>
<evidence type="ECO:0000313" key="3">
    <source>
        <dbReference type="Proteomes" id="UP000729357"/>
    </source>
</evidence>
<name>A0A9P8FGZ9_AURME</name>
<dbReference type="EMBL" id="JAHFXS010002436">
    <property type="protein sequence ID" value="KAG9972304.1"/>
    <property type="molecule type" value="Genomic_DNA"/>
</dbReference>
<sequence length="151" mass="16654">MHSAYQANHTSLITSSGVVFPVPAPYDPISTDNLPSQIGLVQDFFATKLAANQGRPLVDDEDLPTKQRFPRPRLPPTGKISSPRKRPIREQQQAAKKRRKLEESKEESKLVKPIGPLKLALPGAKDKDPEPEKDHEGKNAMMSPPESITAS</sequence>
<dbReference type="PANTHER" id="PTHR47343:SF1">
    <property type="entry name" value="TRANSCRIPTIONAL ACTIVATOR SPT7"/>
    <property type="match status" value="1"/>
</dbReference>